<dbReference type="GO" id="GO:0016020">
    <property type="term" value="C:membrane"/>
    <property type="evidence" value="ECO:0007669"/>
    <property type="project" value="UniProtKB-SubCell"/>
</dbReference>
<feature type="transmembrane region" description="Helical" evidence="6">
    <location>
        <begin position="12"/>
        <end position="29"/>
    </location>
</feature>
<evidence type="ECO:0000256" key="2">
    <source>
        <dbReference type="ARBA" id="ARBA00009773"/>
    </source>
</evidence>
<name>A0A0P8BZG1_9CYAN</name>
<dbReference type="PATRIC" id="fig|1666911.3.peg.377"/>
<evidence type="ECO:0000256" key="3">
    <source>
        <dbReference type="ARBA" id="ARBA00022692"/>
    </source>
</evidence>
<keyword evidence="3 6" id="KW-0812">Transmembrane</keyword>
<dbReference type="STRING" id="1666911.HLUCCA11_15450"/>
<feature type="transmembrane region" description="Helical" evidence="6">
    <location>
        <begin position="68"/>
        <end position="93"/>
    </location>
</feature>
<protein>
    <submittedName>
        <fullName evidence="7">Putative permease</fullName>
    </submittedName>
</protein>
<evidence type="ECO:0000256" key="5">
    <source>
        <dbReference type="ARBA" id="ARBA00023136"/>
    </source>
</evidence>
<dbReference type="PANTHER" id="PTHR21716">
    <property type="entry name" value="TRANSMEMBRANE PROTEIN"/>
    <property type="match status" value="1"/>
</dbReference>
<feature type="transmembrane region" description="Helical" evidence="6">
    <location>
        <begin position="241"/>
        <end position="267"/>
    </location>
</feature>
<evidence type="ECO:0000256" key="6">
    <source>
        <dbReference type="SAM" id="Phobius"/>
    </source>
</evidence>
<dbReference type="InterPro" id="IPR002549">
    <property type="entry name" value="AI-2E-like"/>
</dbReference>
<feature type="transmembrane region" description="Helical" evidence="6">
    <location>
        <begin position="168"/>
        <end position="186"/>
    </location>
</feature>
<dbReference type="Pfam" id="PF01594">
    <property type="entry name" value="AI-2E_transport"/>
    <property type="match status" value="1"/>
</dbReference>
<comment type="subcellular location">
    <subcellularLocation>
        <location evidence="1">Membrane</location>
        <topology evidence="1">Multi-pass membrane protein</topology>
    </subcellularLocation>
</comment>
<feature type="transmembrane region" description="Helical" evidence="6">
    <location>
        <begin position="308"/>
        <end position="335"/>
    </location>
</feature>
<evidence type="ECO:0000256" key="1">
    <source>
        <dbReference type="ARBA" id="ARBA00004141"/>
    </source>
</evidence>
<dbReference type="PANTHER" id="PTHR21716:SF66">
    <property type="entry name" value="TRANSPORT PROTEIN SLL0063-RELATED"/>
    <property type="match status" value="1"/>
</dbReference>
<accession>A0A0P8BZG1</accession>
<feature type="transmembrane region" description="Helical" evidence="6">
    <location>
        <begin position="142"/>
        <end position="161"/>
    </location>
</feature>
<feature type="transmembrane region" description="Helical" evidence="6">
    <location>
        <begin position="212"/>
        <end position="234"/>
    </location>
</feature>
<comment type="similarity">
    <text evidence="2">Belongs to the autoinducer-2 exporter (AI-2E) (TC 2.A.86) family.</text>
</comment>
<feature type="transmembrane region" description="Helical" evidence="6">
    <location>
        <begin position="35"/>
        <end position="56"/>
    </location>
</feature>
<reference evidence="7 8" key="1">
    <citation type="submission" date="2015-09" db="EMBL/GenBank/DDBJ databases">
        <title>Identification and resolution of microdiversity through metagenomic sequencing of parallel consortia.</title>
        <authorList>
            <person name="Nelson W.C."/>
            <person name="Romine M.F."/>
            <person name="Lindemann S.R."/>
        </authorList>
    </citation>
    <scope>NUCLEOTIDE SEQUENCE [LARGE SCALE GENOMIC DNA]</scope>
    <source>
        <strain evidence="7">Ana</strain>
    </source>
</reference>
<sequence>MTGWIDRLPRWLAWELAIPLTLLNLWLLLQAVQYFQTIITVFIVAILLAFLLDYLVCLMADRGIARGYGVLIIVVLVLGLLVVGGVAIAPILIQQVTDLATHLPSWLAAGSQQLEVLDQQIDKLEATETLDMGDLTTQVTELLPVNLQLLPGQLLNFLLGFADRLLEVFLTAVLTLYLLLYGKAFWQEVFDWLPARSGEQVSSALAAQFKNYFFGQAVVAAIMSAALAVIFFLLQVPFWLVFSLVIGLSVLIPFGDLLATLAISLFVGANDPWLGAEVFAACIITDQIVDNVFTPRILGDAVGLNPVWVLLSLLVGAQTGGLLGVVIAVPLAGTFRQLISGLRLKDGEIAMPTLAPVNKP</sequence>
<keyword evidence="4 6" id="KW-1133">Transmembrane helix</keyword>
<organism evidence="7 8">
    <name type="scientific">Phormidesmis priestleyi Ana</name>
    <dbReference type="NCBI Taxonomy" id="1666911"/>
    <lineage>
        <taxon>Bacteria</taxon>
        <taxon>Bacillati</taxon>
        <taxon>Cyanobacteriota</taxon>
        <taxon>Cyanophyceae</taxon>
        <taxon>Leptolyngbyales</taxon>
        <taxon>Leptolyngbyaceae</taxon>
        <taxon>Phormidesmis</taxon>
    </lineage>
</organism>
<evidence type="ECO:0000313" key="8">
    <source>
        <dbReference type="Proteomes" id="UP000050465"/>
    </source>
</evidence>
<dbReference type="AlphaFoldDB" id="A0A0P8BZG1"/>
<evidence type="ECO:0000256" key="4">
    <source>
        <dbReference type="ARBA" id="ARBA00022989"/>
    </source>
</evidence>
<comment type="caution">
    <text evidence="7">The sequence shown here is derived from an EMBL/GenBank/DDBJ whole genome shotgun (WGS) entry which is preliminary data.</text>
</comment>
<evidence type="ECO:0000313" key="7">
    <source>
        <dbReference type="EMBL" id="KPQ34313.1"/>
    </source>
</evidence>
<dbReference type="EMBL" id="LJZR01000021">
    <property type="protein sequence ID" value="KPQ34313.1"/>
    <property type="molecule type" value="Genomic_DNA"/>
</dbReference>
<keyword evidence="5 6" id="KW-0472">Membrane</keyword>
<dbReference type="Proteomes" id="UP000050465">
    <property type="component" value="Unassembled WGS sequence"/>
</dbReference>
<dbReference type="GO" id="GO:0055085">
    <property type="term" value="P:transmembrane transport"/>
    <property type="evidence" value="ECO:0007669"/>
    <property type="project" value="TreeGrafter"/>
</dbReference>
<proteinExistence type="inferred from homology"/>
<gene>
    <name evidence="7" type="ORF">HLUCCA11_15450</name>
</gene>